<dbReference type="PANTHER" id="PTHR11040:SF44">
    <property type="entry name" value="PROTEIN ZNTC-RELATED"/>
    <property type="match status" value="1"/>
</dbReference>
<gene>
    <name evidence="5" type="ORF">INT48_000214</name>
</gene>
<evidence type="ECO:0000256" key="1">
    <source>
        <dbReference type="ARBA" id="ARBA00004141"/>
    </source>
</evidence>
<dbReference type="PANTHER" id="PTHR11040">
    <property type="entry name" value="ZINC/IRON TRANSPORTER"/>
    <property type="match status" value="1"/>
</dbReference>
<dbReference type="GO" id="GO:0005886">
    <property type="term" value="C:plasma membrane"/>
    <property type="evidence" value="ECO:0007669"/>
    <property type="project" value="TreeGrafter"/>
</dbReference>
<sequence length="180" mass="19637">MATAFIHLLPESFIRFQSECLTGGWHSYRAYGGLFCMSASFALQPVELTATSSLEAIAKINVGVNGLHTEEKGQIGLDTKEQIRSDGFLENDERVRNVSTFILELGITLHSAIIGITLGTIDRETFNTLLVALVFHQFFEGIALGTRINDLNSQSLVNPIIMDNLFSVMTPIGVAIGMGD</sequence>
<protein>
    <submittedName>
        <fullName evidence="5">Uncharacterized protein</fullName>
    </submittedName>
</protein>
<comment type="subcellular location">
    <subcellularLocation>
        <location evidence="1">Membrane</location>
        <topology evidence="1">Multi-pass membrane protein</topology>
    </subcellularLocation>
</comment>
<organism evidence="5 6">
    <name type="scientific">Thamnidium elegans</name>
    <dbReference type="NCBI Taxonomy" id="101142"/>
    <lineage>
        <taxon>Eukaryota</taxon>
        <taxon>Fungi</taxon>
        <taxon>Fungi incertae sedis</taxon>
        <taxon>Mucoromycota</taxon>
        <taxon>Mucoromycotina</taxon>
        <taxon>Mucoromycetes</taxon>
        <taxon>Mucorales</taxon>
        <taxon>Mucorineae</taxon>
        <taxon>Mucoraceae</taxon>
        <taxon>Thamnidium</taxon>
    </lineage>
</organism>
<evidence type="ECO:0000256" key="3">
    <source>
        <dbReference type="ARBA" id="ARBA00022989"/>
    </source>
</evidence>
<evidence type="ECO:0000313" key="6">
    <source>
        <dbReference type="Proteomes" id="UP000613177"/>
    </source>
</evidence>
<keyword evidence="6" id="KW-1185">Reference proteome</keyword>
<reference evidence="5" key="1">
    <citation type="submission" date="2021-01" db="EMBL/GenBank/DDBJ databases">
        <title>Metabolic potential, ecology and presence of endohyphal bacteria is reflected in genomic diversity of Mucoromycotina.</title>
        <authorList>
            <person name="Muszewska A."/>
            <person name="Okrasinska A."/>
            <person name="Steczkiewicz K."/>
            <person name="Drgas O."/>
            <person name="Orlowska M."/>
            <person name="Perlinska-Lenart U."/>
            <person name="Aleksandrzak-Piekarczyk T."/>
            <person name="Szatraj K."/>
            <person name="Zielenkiewicz U."/>
            <person name="Pilsyk S."/>
            <person name="Malc E."/>
            <person name="Mieczkowski P."/>
            <person name="Kruszewska J.S."/>
            <person name="Biernat P."/>
            <person name="Pawlowska J."/>
        </authorList>
    </citation>
    <scope>NUCLEOTIDE SEQUENCE</scope>
    <source>
        <strain evidence="5">WA0000018081</strain>
    </source>
</reference>
<evidence type="ECO:0000313" key="5">
    <source>
        <dbReference type="EMBL" id="KAG2236659.1"/>
    </source>
</evidence>
<accession>A0A8H7SW70</accession>
<proteinExistence type="predicted"/>
<keyword evidence="3" id="KW-1133">Transmembrane helix</keyword>
<dbReference type="Proteomes" id="UP000613177">
    <property type="component" value="Unassembled WGS sequence"/>
</dbReference>
<keyword evidence="2" id="KW-0812">Transmembrane</keyword>
<keyword evidence="4" id="KW-0472">Membrane</keyword>
<dbReference type="Pfam" id="PF02535">
    <property type="entry name" value="Zip"/>
    <property type="match status" value="1"/>
</dbReference>
<dbReference type="EMBL" id="JAEPRE010000015">
    <property type="protein sequence ID" value="KAG2236659.1"/>
    <property type="molecule type" value="Genomic_DNA"/>
</dbReference>
<dbReference type="GO" id="GO:0005385">
    <property type="term" value="F:zinc ion transmembrane transporter activity"/>
    <property type="evidence" value="ECO:0007669"/>
    <property type="project" value="TreeGrafter"/>
</dbReference>
<dbReference type="AlphaFoldDB" id="A0A8H7SW70"/>
<name>A0A8H7SW70_9FUNG</name>
<evidence type="ECO:0000256" key="2">
    <source>
        <dbReference type="ARBA" id="ARBA00022692"/>
    </source>
</evidence>
<comment type="caution">
    <text evidence="5">The sequence shown here is derived from an EMBL/GenBank/DDBJ whole genome shotgun (WGS) entry which is preliminary data.</text>
</comment>
<dbReference type="InterPro" id="IPR003689">
    <property type="entry name" value="ZIP"/>
</dbReference>
<evidence type="ECO:0000256" key="4">
    <source>
        <dbReference type="ARBA" id="ARBA00023136"/>
    </source>
</evidence>